<feature type="transmembrane region" description="Helical" evidence="1">
    <location>
        <begin position="73"/>
        <end position="93"/>
    </location>
</feature>
<evidence type="ECO:0000256" key="1">
    <source>
        <dbReference type="SAM" id="Phobius"/>
    </source>
</evidence>
<keyword evidence="3" id="KW-1185">Reference proteome</keyword>
<proteinExistence type="predicted"/>
<evidence type="ECO:0000313" key="3">
    <source>
        <dbReference type="Proteomes" id="UP000763557"/>
    </source>
</evidence>
<name>A0ABX2FA89_9PSEU</name>
<dbReference type="EMBL" id="JAAATY010000019">
    <property type="protein sequence ID" value="NRN68274.1"/>
    <property type="molecule type" value="Genomic_DNA"/>
</dbReference>
<evidence type="ECO:0000313" key="2">
    <source>
        <dbReference type="EMBL" id="NRN68274.1"/>
    </source>
</evidence>
<feature type="transmembrane region" description="Helical" evidence="1">
    <location>
        <begin position="153"/>
        <end position="176"/>
    </location>
</feature>
<comment type="caution">
    <text evidence="2">The sequence shown here is derived from an EMBL/GenBank/DDBJ whole genome shotgun (WGS) entry which is preliminary data.</text>
</comment>
<protein>
    <submittedName>
        <fullName evidence="2">Uncharacterized protein</fullName>
    </submittedName>
</protein>
<feature type="transmembrane region" description="Helical" evidence="1">
    <location>
        <begin position="99"/>
        <end position="117"/>
    </location>
</feature>
<feature type="transmembrane region" description="Helical" evidence="1">
    <location>
        <begin position="24"/>
        <end position="43"/>
    </location>
</feature>
<keyword evidence="1" id="KW-0812">Transmembrane</keyword>
<gene>
    <name evidence="2" type="ORF">GC106_55170</name>
</gene>
<dbReference type="RefSeq" id="WP_173137232.1">
    <property type="nucleotide sequence ID" value="NZ_CBCSGW010000018.1"/>
</dbReference>
<accession>A0ABX2FA89</accession>
<dbReference type="Proteomes" id="UP000763557">
    <property type="component" value="Unassembled WGS sequence"/>
</dbReference>
<reference evidence="2 3" key="1">
    <citation type="submission" date="2020-01" db="EMBL/GenBank/DDBJ databases">
        <title>Kibdelosporangium persica a novel Actinomycetes from a hot desert in Iran.</title>
        <authorList>
            <person name="Safaei N."/>
            <person name="Zaburannyi N."/>
            <person name="Mueller R."/>
            <person name="Wink J."/>
        </authorList>
    </citation>
    <scope>NUCLEOTIDE SEQUENCE [LARGE SCALE GENOMIC DNA]</scope>
    <source>
        <strain evidence="2 3">4NS15</strain>
    </source>
</reference>
<keyword evidence="1" id="KW-0472">Membrane</keyword>
<keyword evidence="1" id="KW-1133">Transmembrane helix</keyword>
<organism evidence="2 3">
    <name type="scientific">Kibdelosporangium persicum</name>
    <dbReference type="NCBI Taxonomy" id="2698649"/>
    <lineage>
        <taxon>Bacteria</taxon>
        <taxon>Bacillati</taxon>
        <taxon>Actinomycetota</taxon>
        <taxon>Actinomycetes</taxon>
        <taxon>Pseudonocardiales</taxon>
        <taxon>Pseudonocardiaceae</taxon>
        <taxon>Kibdelosporangium</taxon>
    </lineage>
</organism>
<sequence>MLEFLRKLIDYVPEFINSGAAKKLIPWFFWPATVFMSLLLIPYDPVSGSLMVGVPLLFAALTRYFGVMRVPTIIVLLTGVAAMFPAFFLGLGQRNEKEIPLLPLLGLASFVVWIAAYPPMLTRFNHRYWQARYPDEEIGVDEPAAARIMTIQLWLAVVVMWAVGDEVAPLVGLIALCYRRQWTAVTAALVCLVSPFVIYQGGWWFEFDLAKLLGAVLAAKSWLEAARLPMWNRRVSY</sequence>
<feature type="transmembrane region" description="Helical" evidence="1">
    <location>
        <begin position="182"/>
        <end position="205"/>
    </location>
</feature>